<evidence type="ECO:0000313" key="2">
    <source>
        <dbReference type="EMBL" id="ODN65654.1"/>
    </source>
</evidence>
<feature type="coiled-coil region" evidence="1">
    <location>
        <begin position="81"/>
        <end position="108"/>
    </location>
</feature>
<accession>A0A1E3GNQ1</accession>
<dbReference type="AlphaFoldDB" id="A0A1E3GNQ1"/>
<dbReference type="STRING" id="291169.A9E74_02580"/>
<dbReference type="PATRIC" id="fig|291169.3.peg.2605"/>
<dbReference type="EMBL" id="MCRI01000047">
    <property type="protein sequence ID" value="ODN65654.1"/>
    <property type="molecule type" value="Genomic_DNA"/>
</dbReference>
<protein>
    <submittedName>
        <fullName evidence="2">Uncharacterized protein</fullName>
    </submittedName>
</protein>
<comment type="caution">
    <text evidence="2">The sequence shown here is derived from an EMBL/GenBank/DDBJ whole genome shotgun (WGS) entry which is preliminary data.</text>
</comment>
<dbReference type="Proteomes" id="UP000094379">
    <property type="component" value="Unassembled WGS sequence"/>
</dbReference>
<sequence>MKMDLSRFTLPVKNFIKKPLVAAGIGFMVSVPAENAYESGMALMFPDLFDMSVQEVIDIQQTQFGALENSIQQLSALTVGNAEAQTVISQLSQNLNQAMQANQTLTSKLETVAYDREVLRQELLNKKGGDLIPTIALPEYQTIYYPDLGVLALRDYYATSRSIIFTINDQTKRLNVGESIKIEQDNQLCRLVYRGMHDGKHGVEKICNKA</sequence>
<organism evidence="2 3">
    <name type="scientific">Methylophaga muralis</name>
    <dbReference type="NCBI Taxonomy" id="291169"/>
    <lineage>
        <taxon>Bacteria</taxon>
        <taxon>Pseudomonadati</taxon>
        <taxon>Pseudomonadota</taxon>
        <taxon>Gammaproteobacteria</taxon>
        <taxon>Thiotrichales</taxon>
        <taxon>Piscirickettsiaceae</taxon>
        <taxon>Methylophaga</taxon>
    </lineage>
</organism>
<keyword evidence="1" id="KW-0175">Coiled coil</keyword>
<evidence type="ECO:0000313" key="3">
    <source>
        <dbReference type="Proteomes" id="UP000094379"/>
    </source>
</evidence>
<reference evidence="2 3" key="1">
    <citation type="submission" date="2016-07" db="EMBL/GenBank/DDBJ databases">
        <title>Draft Genome Sequence of Methylophaga muralis Bur 1.</title>
        <authorList>
            <person name="Vasilenko O.V."/>
            <person name="Doronina N.V."/>
            <person name="Shmareva M.N."/>
            <person name="Tarlachkov S.V."/>
            <person name="Mustakhimov I."/>
            <person name="Trotsenko Y.A."/>
        </authorList>
    </citation>
    <scope>NUCLEOTIDE SEQUENCE [LARGE SCALE GENOMIC DNA]</scope>
    <source>
        <strain evidence="2 3">Bur 1</strain>
    </source>
</reference>
<keyword evidence="3" id="KW-1185">Reference proteome</keyword>
<gene>
    <name evidence="2" type="ORF">A9E74_02580</name>
</gene>
<name>A0A1E3GNQ1_9GAMM</name>
<evidence type="ECO:0000256" key="1">
    <source>
        <dbReference type="SAM" id="Coils"/>
    </source>
</evidence>
<proteinExistence type="predicted"/>